<dbReference type="Pfam" id="PF20148">
    <property type="entry name" value="DUF6531"/>
    <property type="match status" value="1"/>
</dbReference>
<dbReference type="SUPFAM" id="SSF69322">
    <property type="entry name" value="Tricorn protease domain 2"/>
    <property type="match status" value="1"/>
</dbReference>
<dbReference type="Pfam" id="PF05593">
    <property type="entry name" value="RHS_repeat"/>
    <property type="match status" value="5"/>
</dbReference>
<keyword evidence="7" id="KW-1185">Reference proteome</keyword>
<feature type="domain" description="Putative T7SS secretion signal" evidence="4">
    <location>
        <begin position="22"/>
        <end position="251"/>
    </location>
</feature>
<organism evidence="6 7">
    <name type="scientific">Rhodococcus daqingensis</name>
    <dbReference type="NCBI Taxonomy" id="2479363"/>
    <lineage>
        <taxon>Bacteria</taxon>
        <taxon>Bacillati</taxon>
        <taxon>Actinomycetota</taxon>
        <taxon>Actinomycetes</taxon>
        <taxon>Mycobacteriales</taxon>
        <taxon>Nocardiaceae</taxon>
        <taxon>Rhodococcus</taxon>
    </lineage>
</organism>
<feature type="domain" description="Teneurin-like YD-shell" evidence="5">
    <location>
        <begin position="1241"/>
        <end position="1496"/>
    </location>
</feature>
<evidence type="ECO:0000259" key="3">
    <source>
        <dbReference type="Pfam" id="PF20148"/>
    </source>
</evidence>
<feature type="region of interest" description="Disordered" evidence="2">
    <location>
        <begin position="418"/>
        <end position="489"/>
    </location>
</feature>
<dbReference type="Gene3D" id="2.180.10.10">
    <property type="entry name" value="RHS repeat-associated core"/>
    <property type="match status" value="3"/>
</dbReference>
<dbReference type="NCBIfam" id="TIGR01643">
    <property type="entry name" value="YD_repeat_2x"/>
    <property type="match status" value="12"/>
</dbReference>
<gene>
    <name evidence="6" type="ORF">ACFQS9_17640</name>
</gene>
<comment type="caution">
    <text evidence="6">The sequence shown here is derived from an EMBL/GenBank/DDBJ whole genome shotgun (WGS) entry which is preliminary data.</text>
</comment>
<evidence type="ECO:0000259" key="5">
    <source>
        <dbReference type="Pfam" id="PF25023"/>
    </source>
</evidence>
<dbReference type="InterPro" id="IPR049082">
    <property type="entry name" value="T7SS_signal"/>
</dbReference>
<dbReference type="NCBIfam" id="TIGR03696">
    <property type="entry name" value="Rhs_assc_core"/>
    <property type="match status" value="1"/>
</dbReference>
<dbReference type="InterPro" id="IPR006530">
    <property type="entry name" value="YD"/>
</dbReference>
<evidence type="ECO:0000256" key="2">
    <source>
        <dbReference type="SAM" id="MobiDB-lite"/>
    </source>
</evidence>
<dbReference type="InterPro" id="IPR056823">
    <property type="entry name" value="TEN-like_YD-shell"/>
</dbReference>
<dbReference type="InterPro" id="IPR031325">
    <property type="entry name" value="RHS_repeat"/>
</dbReference>
<proteinExistence type="predicted"/>
<keyword evidence="1" id="KW-0677">Repeat</keyword>
<evidence type="ECO:0000259" key="4">
    <source>
        <dbReference type="Pfam" id="PF21725"/>
    </source>
</evidence>
<dbReference type="Pfam" id="PF25023">
    <property type="entry name" value="TEN_YD-shell"/>
    <property type="match status" value="1"/>
</dbReference>
<dbReference type="InterPro" id="IPR045351">
    <property type="entry name" value="DUF6531"/>
</dbReference>
<dbReference type="Pfam" id="PF21725">
    <property type="entry name" value="T7SS_signal"/>
    <property type="match status" value="1"/>
</dbReference>
<protein>
    <submittedName>
        <fullName evidence="6">T7SS-secreted protein</fullName>
    </submittedName>
</protein>
<feature type="compositionally biased region" description="Basic and acidic residues" evidence="2">
    <location>
        <begin position="457"/>
        <end position="489"/>
    </location>
</feature>
<name>A0ABW2S0U5_9NOCA</name>
<reference evidence="7" key="1">
    <citation type="journal article" date="2019" name="Int. J. Syst. Evol. Microbiol.">
        <title>The Global Catalogue of Microorganisms (GCM) 10K type strain sequencing project: providing services to taxonomists for standard genome sequencing and annotation.</title>
        <authorList>
            <consortium name="The Broad Institute Genomics Platform"/>
            <consortium name="The Broad Institute Genome Sequencing Center for Infectious Disease"/>
            <person name="Wu L."/>
            <person name="Ma J."/>
        </authorList>
    </citation>
    <scope>NUCLEOTIDE SEQUENCE [LARGE SCALE GENOMIC DNA]</scope>
    <source>
        <strain evidence="7">ICMP 19430</strain>
    </source>
</reference>
<dbReference type="EMBL" id="JBHTCS010000021">
    <property type="protein sequence ID" value="MFC7449722.1"/>
    <property type="molecule type" value="Genomic_DNA"/>
</dbReference>
<dbReference type="Proteomes" id="UP001596484">
    <property type="component" value="Unassembled WGS sequence"/>
</dbReference>
<dbReference type="PANTHER" id="PTHR32305:SF15">
    <property type="entry name" value="PROTEIN RHSA-RELATED"/>
    <property type="match status" value="1"/>
</dbReference>
<evidence type="ECO:0000256" key="1">
    <source>
        <dbReference type="ARBA" id="ARBA00022737"/>
    </source>
</evidence>
<sequence>MSWLSDTWDDATGAIDSAGEFVEDAVESGIESLGQAADSGLDAASGVARRLGADGVADALTDLGDQVASLTGGAVDELELGQTEQPKELIRGEPAAIADATGTLKELAGRIGSTGDALRTIDAAGWTGTAADGFNAVYDRQPGLWHEAADAMSAAGRSLTSWSYTVEAAQARAAQAVEMWKQAEREELAKKTAYAALGADAQAGTQLVDSWSAMKDAAREMLRGARIERDGVAGQVAGALAQATASAPTEPPFTERMVANLADATDALEVAKTNFGSGLLTGLSGIAQFIRQVNPADQYNLTHPAEYGAAMSDLATGLFVAAADPGAVVSSMVDDAMDNPFEFAGSLTGDAILTAATAGAGGGVAAARSVERMVDAAGDFAGPARLADTVADAGMHVPTPEAPRLDAPGQVAEAPRLDGAMSEVETRPAGVEDAPSPSVDTPGAPDGDDQPNQAPHDLADADRGAHQAADEAGVDSDRTSDQNCEGRDPVDVATGEFLLPETDLTLPGVLPLILGRRHRSNFRFGRWFGPSWSATLDLRIVVEESGVAFLAEDGVMLSYPHPEVGAEALPASGQRWPLTRTETGGYRVHDPDRDLTWHFAPRSEMGGLDSALGNFAISAITDGHHNRILFRYGPDGAPTEITHSGGYRVLIETTGGRVTTLSVVDGDAATVMRRFAYEAGHLVAVTKGDGGTTRYGYDADGRMLTWTDSNGNRMVNSYDGEGRVVLQNGTAGILDSRFEYTDTPDGAGRMTVVTDSTGAATTHGFDADLRLRDLVDPAGAHVHTDYNARREPLRVRTPDGATTAYLYTPDGDVARITRPDGAVLSIEYAAPKRPAAVHNPDGSTSRREWDGDGNLIAVVDEAGARTGYGYHPSGSLARVNDPTGATTFIDCDDAGLPAAVTDPNGAVTRIERDGFGRPVAVTDPTGATTGYRWSADGRMTGRLHPDGAEESWEYDGEGNLLAHTDAGGARTVYEYGDFDLLSARTDPDGSVTRYAWDTERRLTAVTNPLGDTWSYRYDRAGRLVSETDFTGASTAYTHDAMGRVATVTTPTGVTRANTYDVLGRLTGVRADTGEYLRFGHDLSGRVTRGESGTGETSTHTVDFEYTATGALALQTVDDEVALRFEHDLAGRRTRRVSPGGGDTTWRWDPAGRLAALTTGGHRLDFTHDARGAVTGWRVGELAVEHTHTARGQLAAQSVIARPASALNLGLGPGPATTPTVLREDAYGYRSDGYLADHTIVRPDATLRRDYTLDPVGRVTAVAENGSAAEGYAYDGLGNITAARPAGQDWDRRECRGNLLVRDGRTRYRYDAAGRLIRKTTTRLSRKSDTWQYSYNAFDQLVEVITPDGQRWRYTYDALGRRITKSRLGDDGAVLESMRYTWDGTQLVEERRGEAVTTWNYRPGTFTPLTQASRQGEVDAEFYAIVTDLVGTPVELIDPDAADVTGSATADLWGRTSWDGVSTPLRFPGQYHDDETGLHYNLHRYYDPATARYVTQDPLGLAPAANPSAYPHNPTGWTDPLGLVPRACDESTTDRTQDALPRGSGWAHRGADTYRHGGLMSTIEHVMYRHGPDSGFEGVGRFLPGTSVSDIRTMVNQVLAHGDLNMQGNGVRVSYEFDRPIGTARSGDPVNSMEVIVRDGWIKTAFPKG</sequence>
<evidence type="ECO:0000313" key="6">
    <source>
        <dbReference type="EMBL" id="MFC7449722.1"/>
    </source>
</evidence>
<accession>A0ABW2S0U5</accession>
<feature type="domain" description="DUF6531" evidence="3">
    <location>
        <begin position="488"/>
        <end position="559"/>
    </location>
</feature>
<dbReference type="PANTHER" id="PTHR32305">
    <property type="match status" value="1"/>
</dbReference>
<evidence type="ECO:0000313" key="7">
    <source>
        <dbReference type="Proteomes" id="UP001596484"/>
    </source>
</evidence>
<dbReference type="InterPro" id="IPR022385">
    <property type="entry name" value="Rhs_assc_core"/>
</dbReference>
<dbReference type="RefSeq" id="WP_378407005.1">
    <property type="nucleotide sequence ID" value="NZ_JBHTCS010000021.1"/>
</dbReference>
<dbReference type="InterPro" id="IPR050708">
    <property type="entry name" value="T6SS_VgrG/RHS"/>
</dbReference>